<reference evidence="2" key="1">
    <citation type="journal article" date="2023" name="Mol. Phylogenet. Evol.">
        <title>Genome-scale phylogeny and comparative genomics of the fungal order Sordariales.</title>
        <authorList>
            <person name="Hensen N."/>
            <person name="Bonometti L."/>
            <person name="Westerberg I."/>
            <person name="Brannstrom I.O."/>
            <person name="Guillou S."/>
            <person name="Cros-Aarteil S."/>
            <person name="Calhoun S."/>
            <person name="Haridas S."/>
            <person name="Kuo A."/>
            <person name="Mondo S."/>
            <person name="Pangilinan J."/>
            <person name="Riley R."/>
            <person name="LaButti K."/>
            <person name="Andreopoulos B."/>
            <person name="Lipzen A."/>
            <person name="Chen C."/>
            <person name="Yan M."/>
            <person name="Daum C."/>
            <person name="Ng V."/>
            <person name="Clum A."/>
            <person name="Steindorff A."/>
            <person name="Ohm R.A."/>
            <person name="Martin F."/>
            <person name="Silar P."/>
            <person name="Natvig D.O."/>
            <person name="Lalanne C."/>
            <person name="Gautier V."/>
            <person name="Ament-Velasquez S.L."/>
            <person name="Kruys A."/>
            <person name="Hutchinson M.I."/>
            <person name="Powell A.J."/>
            <person name="Barry K."/>
            <person name="Miller A.N."/>
            <person name="Grigoriev I.V."/>
            <person name="Debuchy R."/>
            <person name="Gladieux P."/>
            <person name="Hiltunen Thoren M."/>
            <person name="Johannesson H."/>
        </authorList>
    </citation>
    <scope>NUCLEOTIDE SEQUENCE</scope>
    <source>
        <strain evidence="2">PSN324</strain>
    </source>
</reference>
<gene>
    <name evidence="2" type="ORF">QBC42DRAFT_271444</name>
</gene>
<evidence type="ECO:0000256" key="1">
    <source>
        <dbReference type="SAM" id="Phobius"/>
    </source>
</evidence>
<sequence length="78" mass="8815">MQSTTGHNLGSFFFITGYPFLPEEGCFSLFFPFFFLFSYCSLPVSSTLDNDPSVVSNLNPPLLIIYVFPLICGLFDRK</sequence>
<dbReference type="EMBL" id="MU865003">
    <property type="protein sequence ID" value="KAK4460839.1"/>
    <property type="molecule type" value="Genomic_DNA"/>
</dbReference>
<protein>
    <submittedName>
        <fullName evidence="2">Uncharacterized protein</fullName>
    </submittedName>
</protein>
<keyword evidence="1" id="KW-0812">Transmembrane</keyword>
<keyword evidence="1" id="KW-0472">Membrane</keyword>
<proteinExistence type="predicted"/>
<feature type="transmembrane region" description="Helical" evidence="1">
    <location>
        <begin position="12"/>
        <end position="38"/>
    </location>
</feature>
<feature type="transmembrane region" description="Helical" evidence="1">
    <location>
        <begin position="58"/>
        <end position="75"/>
    </location>
</feature>
<comment type="caution">
    <text evidence="2">The sequence shown here is derived from an EMBL/GenBank/DDBJ whole genome shotgun (WGS) entry which is preliminary data.</text>
</comment>
<organism evidence="2 3">
    <name type="scientific">Cladorrhinum samala</name>
    <dbReference type="NCBI Taxonomy" id="585594"/>
    <lineage>
        <taxon>Eukaryota</taxon>
        <taxon>Fungi</taxon>
        <taxon>Dikarya</taxon>
        <taxon>Ascomycota</taxon>
        <taxon>Pezizomycotina</taxon>
        <taxon>Sordariomycetes</taxon>
        <taxon>Sordariomycetidae</taxon>
        <taxon>Sordariales</taxon>
        <taxon>Podosporaceae</taxon>
        <taxon>Cladorrhinum</taxon>
    </lineage>
</organism>
<reference evidence="2" key="2">
    <citation type="submission" date="2023-06" db="EMBL/GenBank/DDBJ databases">
        <authorList>
            <consortium name="Lawrence Berkeley National Laboratory"/>
            <person name="Mondo S.J."/>
            <person name="Hensen N."/>
            <person name="Bonometti L."/>
            <person name="Westerberg I."/>
            <person name="Brannstrom I.O."/>
            <person name="Guillou S."/>
            <person name="Cros-Aarteil S."/>
            <person name="Calhoun S."/>
            <person name="Haridas S."/>
            <person name="Kuo A."/>
            <person name="Pangilinan J."/>
            <person name="Riley R."/>
            <person name="Labutti K."/>
            <person name="Andreopoulos B."/>
            <person name="Lipzen A."/>
            <person name="Chen C."/>
            <person name="Yanf M."/>
            <person name="Daum C."/>
            <person name="Ng V."/>
            <person name="Clum A."/>
            <person name="Steindorff A."/>
            <person name="Ohm R."/>
            <person name="Martin F."/>
            <person name="Silar P."/>
            <person name="Natvig D."/>
            <person name="Lalanne C."/>
            <person name="Gautier V."/>
            <person name="Ament-Velasquez S.L."/>
            <person name="Kruys A."/>
            <person name="Hutchinson M.I."/>
            <person name="Powell A.J."/>
            <person name="Barry K."/>
            <person name="Miller A.N."/>
            <person name="Grigoriev I.V."/>
            <person name="Debuchy R."/>
            <person name="Gladieux P."/>
            <person name="Thoren M.H."/>
            <person name="Johannesson H."/>
        </authorList>
    </citation>
    <scope>NUCLEOTIDE SEQUENCE</scope>
    <source>
        <strain evidence="2">PSN324</strain>
    </source>
</reference>
<name>A0AAV9HLB3_9PEZI</name>
<keyword evidence="1" id="KW-1133">Transmembrane helix</keyword>
<dbReference type="AlphaFoldDB" id="A0AAV9HLB3"/>
<keyword evidence="3" id="KW-1185">Reference proteome</keyword>
<dbReference type="Proteomes" id="UP001321749">
    <property type="component" value="Unassembled WGS sequence"/>
</dbReference>
<evidence type="ECO:0000313" key="2">
    <source>
        <dbReference type="EMBL" id="KAK4460839.1"/>
    </source>
</evidence>
<accession>A0AAV9HLB3</accession>
<evidence type="ECO:0000313" key="3">
    <source>
        <dbReference type="Proteomes" id="UP001321749"/>
    </source>
</evidence>